<dbReference type="AlphaFoldDB" id="A0A3G8YJ73"/>
<evidence type="ECO:0000256" key="1">
    <source>
        <dbReference type="SAM" id="MobiDB-lite"/>
    </source>
</evidence>
<evidence type="ECO:0000313" key="2">
    <source>
        <dbReference type="EMBL" id="AZI45309.1"/>
    </source>
</evidence>
<name>A0A3G8YJ73_9DEIO</name>
<geneLocation type="plasmid" evidence="2 3">
    <name>unnamed4</name>
</geneLocation>
<keyword evidence="2" id="KW-0614">Plasmid</keyword>
<feature type="region of interest" description="Disordered" evidence="1">
    <location>
        <begin position="104"/>
        <end position="222"/>
    </location>
</feature>
<feature type="region of interest" description="Disordered" evidence="1">
    <location>
        <begin position="235"/>
        <end position="262"/>
    </location>
</feature>
<dbReference type="Proteomes" id="UP000276417">
    <property type="component" value="Plasmid unnamed4"/>
</dbReference>
<gene>
    <name evidence="2" type="ORF">EHF33_20585</name>
</gene>
<proteinExistence type="predicted"/>
<dbReference type="OrthoDB" id="68493at2"/>
<feature type="region of interest" description="Disordered" evidence="1">
    <location>
        <begin position="364"/>
        <end position="384"/>
    </location>
</feature>
<dbReference type="EMBL" id="CP034188">
    <property type="protein sequence ID" value="AZI45309.1"/>
    <property type="molecule type" value="Genomic_DNA"/>
</dbReference>
<keyword evidence="3" id="KW-1185">Reference proteome</keyword>
<feature type="compositionally biased region" description="Low complexity" evidence="1">
    <location>
        <begin position="170"/>
        <end position="188"/>
    </location>
</feature>
<organism evidence="2 3">
    <name type="scientific">Deinococcus psychrotolerans</name>
    <dbReference type="NCBI Taxonomy" id="2489213"/>
    <lineage>
        <taxon>Bacteria</taxon>
        <taxon>Thermotogati</taxon>
        <taxon>Deinococcota</taxon>
        <taxon>Deinococci</taxon>
        <taxon>Deinococcales</taxon>
        <taxon>Deinococcaceae</taxon>
        <taxon>Deinococcus</taxon>
    </lineage>
</organism>
<accession>A0A3G8YJ73</accession>
<feature type="compositionally biased region" description="Low complexity" evidence="1">
    <location>
        <begin position="249"/>
        <end position="262"/>
    </location>
</feature>
<evidence type="ECO:0000313" key="3">
    <source>
        <dbReference type="Proteomes" id="UP000276417"/>
    </source>
</evidence>
<sequence>MSIRRKAKTRFFVQIDRTALRNASLSLKAKGLLAVMMSTPEDWQFHMIWLEKQSRDGRESHQSAMKELEHNGYVVRTRAQNEKGKFVGWDYVVDDEVDEAVAISRKSPTDGFPVNRRNRQSGKPSDGKPATREREITESDLKKREEEKEGPSSAGESEAAKAPPLPGPFSTALEEISSSSLSPAALEAPDQAQSEAGNDAAPAQQASTKREGQSPNGEAAPLDAFTEEDLDDLLPLETGNDQAPQEVPGGAAAEVAASGGESRPLPARVLEFAPVPAPELESRLPALPASEPHQLLVNLLGEKDLLMMLGEKTRSGGLPRERWTLLHLAEIQAVETVATAEHTTTGTSLRTLIARGLDRLIGSPWTGQKKPAATSAPAIGGHSLEPAKKPELEVEVVQEGKLLPGAQYRRKADGVPVELVKTERVKNKFGDGEKWLLSDGSLVGAMDLVLKFEFVGRSA</sequence>
<dbReference type="KEGG" id="dph:EHF33_20585"/>
<dbReference type="RefSeq" id="WP_124875789.1">
    <property type="nucleotide sequence ID" value="NZ_CP034188.1"/>
</dbReference>
<protein>
    <submittedName>
        <fullName evidence="2">Uncharacterized protein</fullName>
    </submittedName>
</protein>
<reference evidence="2 3" key="1">
    <citation type="submission" date="2018-11" db="EMBL/GenBank/DDBJ databases">
        <title>Deinococcus shelandsis sp. nov., isolated from South Shetland Islands soil of Antarctica.</title>
        <authorList>
            <person name="Tian J."/>
        </authorList>
    </citation>
    <scope>NUCLEOTIDE SEQUENCE [LARGE SCALE GENOMIC DNA]</scope>
    <source>
        <strain evidence="2 3">S14-83T</strain>
        <plasmid evidence="2 3">unnamed4</plasmid>
    </source>
</reference>
<feature type="compositionally biased region" description="Basic and acidic residues" evidence="1">
    <location>
        <begin position="125"/>
        <end position="150"/>
    </location>
</feature>